<dbReference type="RefSeq" id="WP_152604597.1">
    <property type="nucleotide sequence ID" value="NZ_CP116669.1"/>
</dbReference>
<sequence>MSKAQVCVGTLGASGYLYATAVASQTVADWLHYSVPFHYIHLLVDIRVNSDRLMVFHQRRQIASHALAQGVGVTTVPEHLPPQHRHQRDIQPEALLVWAESIGPYQP</sequence>
<proteinExistence type="predicted"/>
<reference evidence="2 3" key="1">
    <citation type="journal article" date="2020" name="Front. Microbiol.">
        <title>Toward Biorecycling: Isolation of a Soil Bacterium That Grows on a Polyurethane Oligomer and Monomer.</title>
        <authorList>
            <person name="Espinosa M.J.C."/>
            <person name="Blanco A.C."/>
            <person name="Schmidgall T."/>
            <person name="Atanasoff-Kardjalieff A.K."/>
            <person name="Kappelmeyer U."/>
            <person name="Tischler D."/>
            <person name="Pieper D.H."/>
            <person name="Heipieper H.J."/>
            <person name="Eberlein C."/>
        </authorList>
    </citation>
    <scope>NUCLEOTIDE SEQUENCE [LARGE SCALE GENOMIC DNA]</scope>
    <source>
        <strain evidence="2 3">TDA1</strain>
    </source>
</reference>
<accession>A0ABY7R279</accession>
<gene>
    <name evidence="2" type="ORF">PMC74_13845</name>
</gene>
<protein>
    <recommendedName>
        <fullName evidence="1">Transposase for insertion sequence element IS21-like C-terminal domain-containing protein</fullName>
    </recommendedName>
</protein>
<evidence type="ECO:0000259" key="1">
    <source>
        <dbReference type="Pfam" id="PF22483"/>
    </source>
</evidence>
<evidence type="ECO:0000313" key="3">
    <source>
        <dbReference type="Proteomes" id="UP001214301"/>
    </source>
</evidence>
<feature type="domain" description="Transposase for insertion sequence element IS21-like C-terminal" evidence="1">
    <location>
        <begin position="32"/>
        <end position="72"/>
    </location>
</feature>
<dbReference type="InterPro" id="IPR054353">
    <property type="entry name" value="IstA-like_C"/>
</dbReference>
<dbReference type="EMBL" id="CP116669">
    <property type="protein sequence ID" value="WCH97879.1"/>
    <property type="molecule type" value="Genomic_DNA"/>
</dbReference>
<dbReference type="Pfam" id="PF22483">
    <property type="entry name" value="Mu-transpos_C_2"/>
    <property type="match status" value="1"/>
</dbReference>
<dbReference type="Proteomes" id="UP001214301">
    <property type="component" value="Chromosome"/>
</dbReference>
<evidence type="ECO:0000313" key="2">
    <source>
        <dbReference type="EMBL" id="WCH97879.1"/>
    </source>
</evidence>
<organism evidence="2 3">
    <name type="scientific">Pseudomonas capeferrum</name>
    <dbReference type="NCBI Taxonomy" id="1495066"/>
    <lineage>
        <taxon>Bacteria</taxon>
        <taxon>Pseudomonadati</taxon>
        <taxon>Pseudomonadota</taxon>
        <taxon>Gammaproteobacteria</taxon>
        <taxon>Pseudomonadales</taxon>
        <taxon>Pseudomonadaceae</taxon>
        <taxon>Pseudomonas</taxon>
    </lineage>
</organism>
<name>A0ABY7R279_9PSED</name>
<keyword evidence="3" id="KW-1185">Reference proteome</keyword>